<evidence type="ECO:0000256" key="2">
    <source>
        <dbReference type="ARBA" id="ARBA00005262"/>
    </source>
</evidence>
<gene>
    <name evidence="8" type="ORF">H9735_07695</name>
</gene>
<keyword evidence="6 7" id="KW-0472">Membrane</keyword>
<dbReference type="Proteomes" id="UP000886721">
    <property type="component" value="Unassembled WGS sequence"/>
</dbReference>
<feature type="transmembrane region" description="Helical" evidence="7">
    <location>
        <begin position="166"/>
        <end position="185"/>
    </location>
</feature>
<dbReference type="AlphaFoldDB" id="A0A9D1WW94"/>
<evidence type="ECO:0000256" key="5">
    <source>
        <dbReference type="ARBA" id="ARBA00022989"/>
    </source>
</evidence>
<evidence type="ECO:0000313" key="9">
    <source>
        <dbReference type="Proteomes" id="UP000886721"/>
    </source>
</evidence>
<evidence type="ECO:0000256" key="1">
    <source>
        <dbReference type="ARBA" id="ARBA00004651"/>
    </source>
</evidence>
<accession>A0A9D1WW94</accession>
<feature type="transmembrane region" description="Helical" evidence="7">
    <location>
        <begin position="125"/>
        <end position="146"/>
    </location>
</feature>
<feature type="transmembrane region" description="Helical" evidence="7">
    <location>
        <begin position="88"/>
        <end position="113"/>
    </location>
</feature>
<reference evidence="8" key="2">
    <citation type="submission" date="2021-04" db="EMBL/GenBank/DDBJ databases">
        <authorList>
            <person name="Gilroy R."/>
        </authorList>
    </citation>
    <scope>NUCLEOTIDE SEQUENCE</scope>
    <source>
        <strain evidence="8">CHK191-13928</strain>
    </source>
</reference>
<evidence type="ECO:0000256" key="3">
    <source>
        <dbReference type="ARBA" id="ARBA00022475"/>
    </source>
</evidence>
<keyword evidence="3" id="KW-1003">Cell membrane</keyword>
<protein>
    <submittedName>
        <fullName evidence="8">Chromate transporter</fullName>
    </submittedName>
</protein>
<keyword evidence="5 7" id="KW-1133">Transmembrane helix</keyword>
<evidence type="ECO:0000256" key="7">
    <source>
        <dbReference type="SAM" id="Phobius"/>
    </source>
</evidence>
<reference evidence="8" key="1">
    <citation type="journal article" date="2021" name="PeerJ">
        <title>Extensive microbial diversity within the chicken gut microbiome revealed by metagenomics and culture.</title>
        <authorList>
            <person name="Gilroy R."/>
            <person name="Ravi A."/>
            <person name="Getino M."/>
            <person name="Pursley I."/>
            <person name="Horton D.L."/>
            <person name="Alikhan N.F."/>
            <person name="Baker D."/>
            <person name="Gharbi K."/>
            <person name="Hall N."/>
            <person name="Watson M."/>
            <person name="Adriaenssens E.M."/>
            <person name="Foster-Nyarko E."/>
            <person name="Jarju S."/>
            <person name="Secka A."/>
            <person name="Antonio M."/>
            <person name="Oren A."/>
            <person name="Chaudhuri R.R."/>
            <person name="La Ragione R."/>
            <person name="Hildebrand F."/>
            <person name="Pallen M.J."/>
        </authorList>
    </citation>
    <scope>NUCLEOTIDE SEQUENCE</scope>
    <source>
        <strain evidence="8">CHK191-13928</strain>
    </source>
</reference>
<comment type="similarity">
    <text evidence="2">Belongs to the chromate ion transporter (CHR) (TC 2.A.51) family.</text>
</comment>
<feature type="transmembrane region" description="Helical" evidence="7">
    <location>
        <begin position="21"/>
        <end position="40"/>
    </location>
</feature>
<dbReference type="GO" id="GO:0015109">
    <property type="term" value="F:chromate transmembrane transporter activity"/>
    <property type="evidence" value="ECO:0007669"/>
    <property type="project" value="InterPro"/>
</dbReference>
<keyword evidence="4 7" id="KW-0812">Transmembrane</keyword>
<comment type="caution">
    <text evidence="8">The sequence shown here is derived from an EMBL/GenBank/DDBJ whole genome shotgun (WGS) entry which is preliminary data.</text>
</comment>
<comment type="subcellular location">
    <subcellularLocation>
        <location evidence="1">Cell membrane</location>
        <topology evidence="1">Multi-pass membrane protein</topology>
    </subcellularLocation>
</comment>
<evidence type="ECO:0000256" key="4">
    <source>
        <dbReference type="ARBA" id="ARBA00022692"/>
    </source>
</evidence>
<dbReference type="Pfam" id="PF02417">
    <property type="entry name" value="Chromate_transp"/>
    <property type="match status" value="1"/>
</dbReference>
<sequence>MKKRKRTGKRDAKLYLRLFMATFYLSAFTFGGGYVIITLMQKKFVEEYHWIDEEEMFDLTAIAQSAPGPIAVNGAIVAGYKLAGLPGVLLSVAGAVLPPFFIISLVSVFYQAFRDNRVISLMLEGMQAGVGAVIAAVVLEMIHTLFRGKGRIDSAVIMAGAFLANVVFHIGAVYIFLICIAYGVLKALWEKGRARI</sequence>
<dbReference type="InterPro" id="IPR003370">
    <property type="entry name" value="Chromate_transpt"/>
</dbReference>
<evidence type="ECO:0000313" key="8">
    <source>
        <dbReference type="EMBL" id="HIX67980.1"/>
    </source>
</evidence>
<dbReference type="PANTHER" id="PTHR43663:SF1">
    <property type="entry name" value="CHROMATE TRANSPORTER"/>
    <property type="match status" value="1"/>
</dbReference>
<dbReference type="PANTHER" id="PTHR43663">
    <property type="entry name" value="CHROMATE TRANSPORT PROTEIN-RELATED"/>
    <property type="match status" value="1"/>
</dbReference>
<dbReference type="EMBL" id="DXEM01000027">
    <property type="protein sequence ID" value="HIX67980.1"/>
    <property type="molecule type" value="Genomic_DNA"/>
</dbReference>
<proteinExistence type="inferred from homology"/>
<dbReference type="GO" id="GO:0005886">
    <property type="term" value="C:plasma membrane"/>
    <property type="evidence" value="ECO:0007669"/>
    <property type="project" value="UniProtKB-SubCell"/>
</dbReference>
<dbReference type="InterPro" id="IPR052518">
    <property type="entry name" value="CHR_Transporter"/>
</dbReference>
<evidence type="ECO:0000256" key="6">
    <source>
        <dbReference type="ARBA" id="ARBA00023136"/>
    </source>
</evidence>
<name>A0A9D1WW94_9FIRM</name>
<organism evidence="8 9">
    <name type="scientific">Candidatus Anaerostipes excrementavium</name>
    <dbReference type="NCBI Taxonomy" id="2838463"/>
    <lineage>
        <taxon>Bacteria</taxon>
        <taxon>Bacillati</taxon>
        <taxon>Bacillota</taxon>
        <taxon>Clostridia</taxon>
        <taxon>Lachnospirales</taxon>
        <taxon>Lachnospiraceae</taxon>
        <taxon>Anaerostipes</taxon>
    </lineage>
</organism>